<dbReference type="PhylomeDB" id="A0A0G4FRD2"/>
<accession>A0A0G4FRD2</accession>
<dbReference type="AlphaFoldDB" id="A0A0G4FRD2"/>
<name>A0A0G4FRD2_9ALVE</name>
<evidence type="ECO:0000313" key="1">
    <source>
        <dbReference type="EMBL" id="CEM17146.1"/>
    </source>
</evidence>
<dbReference type="EMBL" id="CDMZ01000573">
    <property type="protein sequence ID" value="CEM17146.1"/>
    <property type="molecule type" value="Genomic_DNA"/>
</dbReference>
<reference evidence="1" key="1">
    <citation type="submission" date="2014-11" db="EMBL/GenBank/DDBJ databases">
        <authorList>
            <person name="Otto D Thomas"/>
            <person name="Naeem Raeece"/>
        </authorList>
    </citation>
    <scope>NUCLEOTIDE SEQUENCE</scope>
</reference>
<organism evidence="1">
    <name type="scientific">Chromera velia CCMP2878</name>
    <dbReference type="NCBI Taxonomy" id="1169474"/>
    <lineage>
        <taxon>Eukaryota</taxon>
        <taxon>Sar</taxon>
        <taxon>Alveolata</taxon>
        <taxon>Colpodellida</taxon>
        <taxon>Chromeraceae</taxon>
        <taxon>Chromera</taxon>
    </lineage>
</organism>
<sequence length="181" mass="19622">MITSYFYANTVSSNELPGASATVSASLTGHGARFPGGGVYRVHEGLAHAWFMVPLGISLRELCRLAQLVYEEGARMRKVLEEKVDNVGGEMQGPASGWTVGYEVLYVLLLPPGVSERACQGDRWTSRSNYPWDGGGSGEQDAPNTLVTGVCLQNVPKDTSTPHRDLRWASLGFFCLKEIAV</sequence>
<protein>
    <submittedName>
        <fullName evidence="1">Uncharacterized protein</fullName>
    </submittedName>
</protein>
<proteinExistence type="predicted"/>
<gene>
    <name evidence="1" type="ORF">Cvel_3652</name>
</gene>
<dbReference type="VEuPathDB" id="CryptoDB:Cvel_3652"/>